<protein>
    <submittedName>
        <fullName evidence="1">Uncharacterized protein</fullName>
    </submittedName>
</protein>
<evidence type="ECO:0000313" key="1">
    <source>
        <dbReference type="EMBL" id="JAI03367.1"/>
    </source>
</evidence>
<reference evidence="1" key="2">
    <citation type="journal article" date="2015" name="Fish Shellfish Immunol.">
        <title>Early steps in the European eel (Anguilla anguilla)-Vibrio vulnificus interaction in the gills: Role of the RtxA13 toxin.</title>
        <authorList>
            <person name="Callol A."/>
            <person name="Pajuelo D."/>
            <person name="Ebbesson L."/>
            <person name="Teles M."/>
            <person name="MacKenzie S."/>
            <person name="Amaro C."/>
        </authorList>
    </citation>
    <scope>NUCLEOTIDE SEQUENCE</scope>
</reference>
<reference evidence="1" key="1">
    <citation type="submission" date="2014-11" db="EMBL/GenBank/DDBJ databases">
        <authorList>
            <person name="Amaro Gonzalez C."/>
        </authorList>
    </citation>
    <scope>NUCLEOTIDE SEQUENCE</scope>
</reference>
<dbReference type="EMBL" id="GBXM01005211">
    <property type="protein sequence ID" value="JAI03367.1"/>
    <property type="molecule type" value="Transcribed_RNA"/>
</dbReference>
<dbReference type="AlphaFoldDB" id="A0A0E9XLT5"/>
<accession>A0A0E9XLT5</accession>
<sequence>MNCTKTVDMLKKRMLNPNNVIGVVIKHSCLLGEGDWLSYCKGSCGGGGQ</sequence>
<organism evidence="1">
    <name type="scientific">Anguilla anguilla</name>
    <name type="common">European freshwater eel</name>
    <name type="synonym">Muraena anguilla</name>
    <dbReference type="NCBI Taxonomy" id="7936"/>
    <lineage>
        <taxon>Eukaryota</taxon>
        <taxon>Metazoa</taxon>
        <taxon>Chordata</taxon>
        <taxon>Craniata</taxon>
        <taxon>Vertebrata</taxon>
        <taxon>Euteleostomi</taxon>
        <taxon>Actinopterygii</taxon>
        <taxon>Neopterygii</taxon>
        <taxon>Teleostei</taxon>
        <taxon>Anguilliformes</taxon>
        <taxon>Anguillidae</taxon>
        <taxon>Anguilla</taxon>
    </lineage>
</organism>
<name>A0A0E9XLT5_ANGAN</name>
<proteinExistence type="predicted"/>